<dbReference type="PANTHER" id="PTHR43531">
    <property type="entry name" value="PROTEIN ICFG"/>
    <property type="match status" value="1"/>
</dbReference>
<gene>
    <name evidence="5" type="ORF">KYI95_05800</name>
</gene>
<evidence type="ECO:0000256" key="3">
    <source>
        <dbReference type="SAM" id="Phobius"/>
    </source>
</evidence>
<feature type="transmembrane region" description="Helical" evidence="3">
    <location>
        <begin position="12"/>
        <end position="33"/>
    </location>
</feature>
<protein>
    <submittedName>
        <fullName evidence="5">MCP four helix bundle domain-containing protein</fullName>
    </submittedName>
</protein>
<dbReference type="SMART" id="SM00283">
    <property type="entry name" value="MA"/>
    <property type="match status" value="1"/>
</dbReference>
<name>A0ABS6VBP9_9GAMM</name>
<sequence>MYENLNTARLGSGFGTLIVFFSLCIVVAIHSLYQSKNALESIVQGDMKKTKLITDLTLIQRDMAITVRNLSLFTDEKGIAEQSARLGKLKTRFVDSSTQLGQMIDQSGNNEEIKAFEAIKSSEKDALESFSNTVPLALGKNNAATVKFLLDTVRPAQNPLIDGLTAMGQVLTQRSDDAVSANRKTTEQAYVILLVLLAVAVIFGLSTGIYLIRKLMSELGGEPVTAQRLAYAISQGDLTSAVQLRKNDTRSLMASLASMQSRLRGVVSDIKSGSASVALSANEISQGNNELASRTEEQAAALQQTAASMEQLTATVQSNSAMARQTANAARDTALHVKNGENDVRRMSGTMGEISQSASKVRDITSVIESIAFQTNILALNAAVEAARAGESGRGFAVVAAEVRTLAQRSATAAKDIKSLIEQAVGQVESGVTVANETGQNILKVIDLVDELATSMDTIALSSAEQMQGISQVSVAVSQMDGVTQNNSALVEESSAASQSLSEQAQTLRLAVETFKV</sequence>
<keyword evidence="6" id="KW-1185">Reference proteome</keyword>
<evidence type="ECO:0000313" key="6">
    <source>
        <dbReference type="Proteomes" id="UP001197236"/>
    </source>
</evidence>
<proteinExistence type="inferred from homology"/>
<dbReference type="PANTHER" id="PTHR43531:SF5">
    <property type="entry name" value="METHYL-ACCEPTING CHEMOTAXIS PROTEIN III"/>
    <property type="match status" value="1"/>
</dbReference>
<comment type="caution">
    <text evidence="5">The sequence shown here is derived from an EMBL/GenBank/DDBJ whole genome shotgun (WGS) entry which is preliminary data.</text>
</comment>
<accession>A0ABS6VBP9</accession>
<evidence type="ECO:0000256" key="2">
    <source>
        <dbReference type="PROSITE-ProRule" id="PRU00284"/>
    </source>
</evidence>
<keyword evidence="3" id="KW-0472">Membrane</keyword>
<feature type="domain" description="Methyl-accepting transducer" evidence="4">
    <location>
        <begin position="273"/>
        <end position="502"/>
    </location>
</feature>
<keyword evidence="2" id="KW-0807">Transducer</keyword>
<comment type="similarity">
    <text evidence="1">Belongs to the methyl-accepting chemotaxis (MCP) protein family.</text>
</comment>
<dbReference type="InterPro" id="IPR004091">
    <property type="entry name" value="Chemotax_Me-accpt_rcpt_Me-site"/>
</dbReference>
<reference evidence="5 6" key="1">
    <citation type="submission" date="2021-07" db="EMBL/GenBank/DDBJ databases">
        <title>A novel phosphonate cluster across the Pantoea species complex is important for pathogenicity in onion.</title>
        <authorList>
            <person name="Zhao M."/>
            <person name="Stice S."/>
            <person name="Shin G.Y."/>
            <person name="Coutinho T."/>
            <person name="Gitaitis R."/>
            <person name="Kvitko B."/>
            <person name="Dutta B."/>
        </authorList>
    </citation>
    <scope>NUCLEOTIDE SEQUENCE [LARGE SCALE GENOMIC DNA]</scope>
    <source>
        <strain evidence="5 6">BD 382</strain>
    </source>
</reference>
<dbReference type="InterPro" id="IPR004089">
    <property type="entry name" value="MCPsignal_dom"/>
</dbReference>
<dbReference type="EMBL" id="JAHVXZ010000002">
    <property type="protein sequence ID" value="MBW1256720.1"/>
    <property type="molecule type" value="Genomic_DNA"/>
</dbReference>
<dbReference type="Proteomes" id="UP001197236">
    <property type="component" value="Unassembled WGS sequence"/>
</dbReference>
<evidence type="ECO:0000259" key="4">
    <source>
        <dbReference type="PROSITE" id="PS50111"/>
    </source>
</evidence>
<evidence type="ECO:0000256" key="1">
    <source>
        <dbReference type="ARBA" id="ARBA00029447"/>
    </source>
</evidence>
<feature type="transmembrane region" description="Helical" evidence="3">
    <location>
        <begin position="190"/>
        <end position="212"/>
    </location>
</feature>
<dbReference type="PROSITE" id="PS50111">
    <property type="entry name" value="CHEMOTAXIS_TRANSDUC_2"/>
    <property type="match status" value="1"/>
</dbReference>
<keyword evidence="3" id="KW-0812">Transmembrane</keyword>
<dbReference type="CDD" id="cd11386">
    <property type="entry name" value="MCP_signal"/>
    <property type="match status" value="1"/>
</dbReference>
<evidence type="ECO:0000313" key="5">
    <source>
        <dbReference type="EMBL" id="MBW1256720.1"/>
    </source>
</evidence>
<organism evidence="5 6">
    <name type="scientific">Pantoea allii</name>
    <dbReference type="NCBI Taxonomy" id="574096"/>
    <lineage>
        <taxon>Bacteria</taxon>
        <taxon>Pseudomonadati</taxon>
        <taxon>Pseudomonadota</taxon>
        <taxon>Gammaproteobacteria</taxon>
        <taxon>Enterobacterales</taxon>
        <taxon>Erwiniaceae</taxon>
        <taxon>Pantoea</taxon>
    </lineage>
</organism>
<dbReference type="InterPro" id="IPR047347">
    <property type="entry name" value="YvaQ-like_sensor"/>
</dbReference>
<dbReference type="CDD" id="cd19411">
    <property type="entry name" value="MCP2201-like_sensor"/>
    <property type="match status" value="1"/>
</dbReference>
<dbReference type="Pfam" id="PF00015">
    <property type="entry name" value="MCPsignal"/>
    <property type="match status" value="1"/>
</dbReference>
<dbReference type="InterPro" id="IPR051310">
    <property type="entry name" value="MCP_chemotaxis"/>
</dbReference>
<dbReference type="PROSITE" id="PS00538">
    <property type="entry name" value="CHEMOTAXIS_TRANSDUC_1"/>
    <property type="match status" value="1"/>
</dbReference>
<keyword evidence="3" id="KW-1133">Transmembrane helix</keyword>